<evidence type="ECO:0000256" key="2">
    <source>
        <dbReference type="SAM" id="SignalP"/>
    </source>
</evidence>
<feature type="compositionally biased region" description="Polar residues" evidence="1">
    <location>
        <begin position="120"/>
        <end position="133"/>
    </location>
</feature>
<reference evidence="3" key="1">
    <citation type="submission" date="2022-11" db="UniProtKB">
        <authorList>
            <consortium name="EnsemblMetazoa"/>
        </authorList>
    </citation>
    <scope>IDENTIFICATION</scope>
</reference>
<sequence>MDFRICFALACLLGTTLSAPVAQQNTRNFIPDRYDVRGELLNDDGSFSRQDPPEEEEEPSLYDQFNNGQDSNLAYQQPQNDYQSQYAPQYGNQAYNNFQDPSSQFNTGGQDQQTAFYNSQQYPQQDQETTNDMPYTPISKGDDISKDDTEPPKNEFYDQPRQDYQNYQNQYQNYNEQPQQQGYFDQQSTQQQYNYQPQSQELGDIQGVARDQPSRDDKSGEVEKDDLSNEREDEGESSKRDEITRQNMKKYEIPHNLSQKDLNGMLGFTKQIYLRGGH</sequence>
<proteinExistence type="predicted"/>
<dbReference type="EnsemblMetazoa" id="XM_021056076.2">
    <property type="protein sequence ID" value="XP_020911735.1"/>
    <property type="gene ID" value="LOC110249506"/>
</dbReference>
<dbReference type="OrthoDB" id="5974701at2759"/>
<dbReference type="RefSeq" id="XP_020911735.1">
    <property type="nucleotide sequence ID" value="XM_021056076.2"/>
</dbReference>
<feature type="signal peptide" evidence="2">
    <location>
        <begin position="1"/>
        <end position="18"/>
    </location>
</feature>
<dbReference type="KEGG" id="epa:110249506"/>
<feature type="compositionally biased region" description="Basic and acidic residues" evidence="1">
    <location>
        <begin position="140"/>
        <end position="159"/>
    </location>
</feature>
<feature type="region of interest" description="Disordered" evidence="1">
    <location>
        <begin position="120"/>
        <end position="159"/>
    </location>
</feature>
<evidence type="ECO:0000313" key="3">
    <source>
        <dbReference type="EnsemblMetazoa" id="XP_020911735.1"/>
    </source>
</evidence>
<dbReference type="GeneID" id="110249506"/>
<accession>A0A913XZJ2</accession>
<organism evidence="3 4">
    <name type="scientific">Exaiptasia diaphana</name>
    <name type="common">Tropical sea anemone</name>
    <name type="synonym">Aiptasia pulchella</name>
    <dbReference type="NCBI Taxonomy" id="2652724"/>
    <lineage>
        <taxon>Eukaryota</taxon>
        <taxon>Metazoa</taxon>
        <taxon>Cnidaria</taxon>
        <taxon>Anthozoa</taxon>
        <taxon>Hexacorallia</taxon>
        <taxon>Actiniaria</taxon>
        <taxon>Aiptasiidae</taxon>
        <taxon>Exaiptasia</taxon>
    </lineage>
</organism>
<dbReference type="Proteomes" id="UP000887567">
    <property type="component" value="Unplaced"/>
</dbReference>
<keyword evidence="4" id="KW-1185">Reference proteome</keyword>
<keyword evidence="2" id="KW-0732">Signal</keyword>
<feature type="compositionally biased region" description="Basic and acidic residues" evidence="1">
    <location>
        <begin position="212"/>
        <end position="253"/>
    </location>
</feature>
<evidence type="ECO:0000313" key="4">
    <source>
        <dbReference type="Proteomes" id="UP000887567"/>
    </source>
</evidence>
<evidence type="ECO:0000256" key="1">
    <source>
        <dbReference type="SAM" id="MobiDB-lite"/>
    </source>
</evidence>
<name>A0A913XZJ2_EXADI</name>
<dbReference type="AlphaFoldDB" id="A0A913XZJ2"/>
<protein>
    <submittedName>
        <fullName evidence="3">Uncharacterized protein</fullName>
    </submittedName>
</protein>
<feature type="region of interest" description="Disordered" evidence="1">
    <location>
        <begin position="200"/>
        <end position="256"/>
    </location>
</feature>
<feature type="region of interest" description="Disordered" evidence="1">
    <location>
        <begin position="40"/>
        <end position="61"/>
    </location>
</feature>
<feature type="region of interest" description="Disordered" evidence="1">
    <location>
        <begin position="92"/>
        <end position="111"/>
    </location>
</feature>
<feature type="chain" id="PRO_5037432951" evidence="2">
    <location>
        <begin position="19"/>
        <end position="278"/>
    </location>
</feature>